<gene>
    <name evidence="2" type="ORF">SAMN06264868_1118</name>
</gene>
<sequence length="161" mass="18697">MKFPVIAIVGAHNSGKTTFLEKVVNILTEEGYNIAVIKHDPKGKAKTDTEGKDSYKIYQAGAKQVIIASPERLSIFVRVKDYNLEDIYNYIDKDVDMVLIEGFKAYPNIDKYEVIRKEENRDLLVKDITGVITDYYDYPLKFDINNPKEFIDYIKDKYLKR</sequence>
<dbReference type="InterPro" id="IPR027417">
    <property type="entry name" value="P-loop_NTPase"/>
</dbReference>
<comment type="caution">
    <text evidence="2">The sequence shown here is derived from an EMBL/GenBank/DDBJ whole genome shotgun (WGS) entry which is preliminary data.</text>
</comment>
<dbReference type="EMBL" id="FXTX01000011">
    <property type="protein sequence ID" value="SMP13508.1"/>
    <property type="molecule type" value="Genomic_DNA"/>
</dbReference>
<evidence type="ECO:0000259" key="1">
    <source>
        <dbReference type="Pfam" id="PF03205"/>
    </source>
</evidence>
<dbReference type="PANTHER" id="PTHR40072:SF1">
    <property type="entry name" value="MOLYBDOPTERIN-GUANINE DINUCLEOTIDE BIOSYNTHESIS ADAPTER PROTEIN"/>
    <property type="match status" value="1"/>
</dbReference>
<dbReference type="PANTHER" id="PTHR40072">
    <property type="entry name" value="MOLYBDOPTERIN-GUANINE DINUCLEOTIDE BIOSYNTHESIS ADAPTER PROTEIN-RELATED"/>
    <property type="match status" value="1"/>
</dbReference>
<reference evidence="2" key="1">
    <citation type="submission" date="2017-05" db="EMBL/GenBank/DDBJ databases">
        <authorList>
            <person name="Varghese N."/>
            <person name="Submissions S."/>
        </authorList>
    </citation>
    <scope>NUCLEOTIDE SEQUENCE</scope>
    <source>
        <strain evidence="2">DSM 18763</strain>
    </source>
</reference>
<proteinExistence type="predicted"/>
<dbReference type="CDD" id="cd03116">
    <property type="entry name" value="MobB"/>
    <property type="match status" value="1"/>
</dbReference>
<dbReference type="GO" id="GO:0006777">
    <property type="term" value="P:Mo-molybdopterin cofactor biosynthetic process"/>
    <property type="evidence" value="ECO:0007669"/>
    <property type="project" value="InterPro"/>
</dbReference>
<dbReference type="Gene3D" id="3.40.50.300">
    <property type="entry name" value="P-loop containing nucleotide triphosphate hydrolases"/>
    <property type="match status" value="1"/>
</dbReference>
<dbReference type="NCBIfam" id="TIGR00176">
    <property type="entry name" value="mobB"/>
    <property type="match status" value="1"/>
</dbReference>
<dbReference type="Pfam" id="PF03205">
    <property type="entry name" value="MobB"/>
    <property type="match status" value="1"/>
</dbReference>
<dbReference type="AlphaFoldDB" id="A0AA45WM53"/>
<dbReference type="GO" id="GO:0005525">
    <property type="term" value="F:GTP binding"/>
    <property type="evidence" value="ECO:0007669"/>
    <property type="project" value="InterPro"/>
</dbReference>
<feature type="domain" description="Molybdopterin-guanine dinucleotide biosynthesis protein B (MobB)" evidence="1">
    <location>
        <begin position="5"/>
        <end position="133"/>
    </location>
</feature>
<keyword evidence="3" id="KW-1185">Reference proteome</keyword>
<dbReference type="SUPFAM" id="SSF52540">
    <property type="entry name" value="P-loop containing nucleoside triphosphate hydrolases"/>
    <property type="match status" value="1"/>
</dbReference>
<name>A0AA45WM53_9AQUI</name>
<dbReference type="InterPro" id="IPR004435">
    <property type="entry name" value="MobB_dom"/>
</dbReference>
<dbReference type="InterPro" id="IPR052539">
    <property type="entry name" value="MGD_biosynthesis_adapter"/>
</dbReference>
<protein>
    <submittedName>
        <fullName evidence="2">Molybdopterin-guanine dinucleotide biosynthesis protein B</fullName>
    </submittedName>
</protein>
<dbReference type="RefSeq" id="WP_265133814.1">
    <property type="nucleotide sequence ID" value="NZ_FXTX01000011.1"/>
</dbReference>
<organism evidence="2 3">
    <name type="scientific">Venenivibrio stagnispumantis</name>
    <dbReference type="NCBI Taxonomy" id="407998"/>
    <lineage>
        <taxon>Bacteria</taxon>
        <taxon>Pseudomonadati</taxon>
        <taxon>Aquificota</taxon>
        <taxon>Aquificia</taxon>
        <taxon>Aquificales</taxon>
        <taxon>Hydrogenothermaceae</taxon>
        <taxon>Venenivibrio</taxon>
    </lineage>
</organism>
<dbReference type="Proteomes" id="UP001157947">
    <property type="component" value="Unassembled WGS sequence"/>
</dbReference>
<evidence type="ECO:0000313" key="2">
    <source>
        <dbReference type="EMBL" id="SMP13508.1"/>
    </source>
</evidence>
<accession>A0AA45WM53</accession>
<evidence type="ECO:0000313" key="3">
    <source>
        <dbReference type="Proteomes" id="UP001157947"/>
    </source>
</evidence>